<dbReference type="OrthoDB" id="3366509at2"/>
<sequence>MSVRARLIPTRVPKDPEAVVVVLHGGGSRRGNMMVSPVQLSVLRMIPIARKIARAGRRRVAVYRLLNSTRGWNTDHTPVDDAHWAIEHLREKHGDLPTALVGHSLGGRAALLAGHHESVTSVVALNPYLYPQDGNADLRGRDVLMVHGTADRVAPLRNAEIVADALSRTTNLSFVRVADGKHAMLSRHRVFSDLATDFVIATVLGSAPSGVLAADDWQTV</sequence>
<dbReference type="RefSeq" id="WP_147686447.1">
    <property type="nucleotide sequence ID" value="NZ_VDUX01000004.1"/>
</dbReference>
<keyword evidence="3" id="KW-1185">Reference proteome</keyword>
<dbReference type="InterPro" id="IPR000073">
    <property type="entry name" value="AB_hydrolase_1"/>
</dbReference>
<evidence type="ECO:0000313" key="3">
    <source>
        <dbReference type="Proteomes" id="UP000321571"/>
    </source>
</evidence>
<keyword evidence="2" id="KW-0378">Hydrolase</keyword>
<dbReference type="SUPFAM" id="SSF53474">
    <property type="entry name" value="alpha/beta-Hydrolases"/>
    <property type="match status" value="1"/>
</dbReference>
<dbReference type="Pfam" id="PF12697">
    <property type="entry name" value="Abhydrolase_6"/>
    <property type="match status" value="1"/>
</dbReference>
<proteinExistence type="predicted"/>
<evidence type="ECO:0000313" key="2">
    <source>
        <dbReference type="EMBL" id="TXL60811.1"/>
    </source>
</evidence>
<accession>A0A5C8NJ50</accession>
<dbReference type="InterPro" id="IPR029058">
    <property type="entry name" value="AB_hydrolase_fold"/>
</dbReference>
<name>A0A5C8NJ50_9ACTN</name>
<organism evidence="2 3">
    <name type="scientific">Aeromicrobium terrae</name>
    <dbReference type="NCBI Taxonomy" id="2498846"/>
    <lineage>
        <taxon>Bacteria</taxon>
        <taxon>Bacillati</taxon>
        <taxon>Actinomycetota</taxon>
        <taxon>Actinomycetes</taxon>
        <taxon>Propionibacteriales</taxon>
        <taxon>Nocardioidaceae</taxon>
        <taxon>Aeromicrobium</taxon>
    </lineage>
</organism>
<gene>
    <name evidence="2" type="ORF">FHP06_10330</name>
</gene>
<dbReference type="AlphaFoldDB" id="A0A5C8NJ50"/>
<evidence type="ECO:0000259" key="1">
    <source>
        <dbReference type="Pfam" id="PF12697"/>
    </source>
</evidence>
<protein>
    <submittedName>
        <fullName evidence="2">Alpha/beta hydrolase</fullName>
    </submittedName>
</protein>
<dbReference type="EMBL" id="VDUX01000004">
    <property type="protein sequence ID" value="TXL60811.1"/>
    <property type="molecule type" value="Genomic_DNA"/>
</dbReference>
<dbReference type="Proteomes" id="UP000321571">
    <property type="component" value="Unassembled WGS sequence"/>
</dbReference>
<feature type="domain" description="AB hydrolase-1" evidence="1">
    <location>
        <begin position="20"/>
        <end position="152"/>
    </location>
</feature>
<comment type="caution">
    <text evidence="2">The sequence shown here is derived from an EMBL/GenBank/DDBJ whole genome shotgun (WGS) entry which is preliminary data.</text>
</comment>
<dbReference type="GO" id="GO:0016787">
    <property type="term" value="F:hydrolase activity"/>
    <property type="evidence" value="ECO:0007669"/>
    <property type="project" value="UniProtKB-KW"/>
</dbReference>
<reference evidence="2 3" key="1">
    <citation type="submission" date="2019-06" db="EMBL/GenBank/DDBJ databases">
        <title>Aeromicrobium sp. nov., isolated from a maize field.</title>
        <authorList>
            <person name="Lin S.-Y."/>
            <person name="Tsai C.-F."/>
            <person name="Young C.-C."/>
        </authorList>
    </citation>
    <scope>NUCLEOTIDE SEQUENCE [LARGE SCALE GENOMIC DNA]</scope>
    <source>
        <strain evidence="2 3">CC-CFT486</strain>
    </source>
</reference>
<dbReference type="Gene3D" id="3.40.50.1820">
    <property type="entry name" value="alpha/beta hydrolase"/>
    <property type="match status" value="1"/>
</dbReference>